<evidence type="ECO:0000313" key="7">
    <source>
        <dbReference type="EMBL" id="KAF5355343.1"/>
    </source>
</evidence>
<dbReference type="CDD" id="cd17323">
    <property type="entry name" value="MFS_Tpo1_MDR_like"/>
    <property type="match status" value="1"/>
</dbReference>
<feature type="transmembrane region" description="Helical" evidence="5">
    <location>
        <begin position="103"/>
        <end position="123"/>
    </location>
</feature>
<dbReference type="InterPro" id="IPR011701">
    <property type="entry name" value="MFS"/>
</dbReference>
<keyword evidence="4 5" id="KW-0472">Membrane</keyword>
<dbReference type="GO" id="GO:0005886">
    <property type="term" value="C:plasma membrane"/>
    <property type="evidence" value="ECO:0007669"/>
    <property type="project" value="TreeGrafter"/>
</dbReference>
<dbReference type="PANTHER" id="PTHR23502">
    <property type="entry name" value="MAJOR FACILITATOR SUPERFAMILY"/>
    <property type="match status" value="1"/>
</dbReference>
<feature type="transmembrane region" description="Helical" evidence="5">
    <location>
        <begin position="230"/>
        <end position="249"/>
    </location>
</feature>
<dbReference type="InterPro" id="IPR036291">
    <property type="entry name" value="NAD(P)-bd_dom_sf"/>
</dbReference>
<evidence type="ECO:0000259" key="6">
    <source>
        <dbReference type="PROSITE" id="PS50850"/>
    </source>
</evidence>
<dbReference type="EMBL" id="JAACJM010000057">
    <property type="protein sequence ID" value="KAF5355343.1"/>
    <property type="molecule type" value="Genomic_DNA"/>
</dbReference>
<feature type="domain" description="Major facilitator superfamily (MFS) profile" evidence="6">
    <location>
        <begin position="105"/>
        <end position="511"/>
    </location>
</feature>
<dbReference type="PROSITE" id="PS50850">
    <property type="entry name" value="MFS"/>
    <property type="match status" value="1"/>
</dbReference>
<dbReference type="OrthoDB" id="5138418at2759"/>
<dbReference type="Proteomes" id="UP000559256">
    <property type="component" value="Unassembled WGS sequence"/>
</dbReference>
<sequence>MDEKQAAECEVSTSGTVTVQGVALKSVEDVREADLDPRISVSTHPTGTELDQSFVQKVARSLHPSKHQTVDQEHQREEPEPIYVEFEDGDTRNPVNFPRSKKWAITLLACFSTMLASLAAGSYNQGFPSMTRDLNCTSFQATVGLSLYALGFGVIPLFTASFSEEFGRYPLYLFSAVGFLLMYLAVALAQNIQTVLIARFLQGSFGSTGATMVGGTIADIWTPQERGLPMCIFAVVALGFTGVGPMFAGWVEMNSNLQWRWIQWIQMIICAIYLVLVPLIIRETRSSIILRRLAKRIRKETGDNRYRARIEEEHVSLLKLMHVACTRPIHLLVTEPVVASFSLWIGFAWGVLYCMIESISAIFRDIYGFNAGQTGSVYATMLKNFASRGPEARLYFACIAGIGIPSGMFIYAWTSFPSVPWIAPAIGITVFVWAAFTVYLAVFTYLADCYGPFASSALAGQSLCRNLSATAFPLFTQQMFNTLSYKWANTMFGCISLMMMPIPFDRLHRFSFSMGRKSVVAVDFREWLWNRSVNLNSVYGHIDTATTFWDFAVLKADLDRLGFTFKIDLNLAAPMAEAVKQAFFKSSTFAVVGASKDQTKFGTKVLKWYQERKLDVTPVHPVSTPSIYSQVQPTIPLLKKESELEGIAAIKSIEELPSPSTTSISVITPARVTLDVLKKAKELSVPTLWLQPGAEDAEVVAYIKDNLGDRVVYGGPCILVEGDVMRARSQL</sequence>
<comment type="subcellular location">
    <subcellularLocation>
        <location evidence="1">Membrane</location>
        <topology evidence="1">Multi-pass membrane protein</topology>
    </subcellularLocation>
</comment>
<comment type="caution">
    <text evidence="7">The sequence shown here is derived from an EMBL/GenBank/DDBJ whole genome shotgun (WGS) entry which is preliminary data.</text>
</comment>
<dbReference type="SMART" id="SM00881">
    <property type="entry name" value="CoA_binding"/>
    <property type="match status" value="1"/>
</dbReference>
<dbReference type="GO" id="GO:0022857">
    <property type="term" value="F:transmembrane transporter activity"/>
    <property type="evidence" value="ECO:0007669"/>
    <property type="project" value="InterPro"/>
</dbReference>
<accession>A0A8H5D9W5</accession>
<name>A0A8H5D9W5_9AGAR</name>
<evidence type="ECO:0000256" key="4">
    <source>
        <dbReference type="ARBA" id="ARBA00023136"/>
    </source>
</evidence>
<dbReference type="AlphaFoldDB" id="A0A8H5D9W5"/>
<feature type="transmembrane region" description="Helical" evidence="5">
    <location>
        <begin position="487"/>
        <end position="504"/>
    </location>
</feature>
<keyword evidence="2 5" id="KW-0812">Transmembrane</keyword>
<dbReference type="Pfam" id="PF07690">
    <property type="entry name" value="MFS_1"/>
    <property type="match status" value="1"/>
</dbReference>
<evidence type="ECO:0000256" key="1">
    <source>
        <dbReference type="ARBA" id="ARBA00004141"/>
    </source>
</evidence>
<dbReference type="InterPro" id="IPR036259">
    <property type="entry name" value="MFS_trans_sf"/>
</dbReference>
<feature type="transmembrane region" description="Helical" evidence="5">
    <location>
        <begin position="261"/>
        <end position="281"/>
    </location>
</feature>
<feature type="transmembrane region" description="Helical" evidence="5">
    <location>
        <begin position="143"/>
        <end position="162"/>
    </location>
</feature>
<dbReference type="SUPFAM" id="SSF103473">
    <property type="entry name" value="MFS general substrate transporter"/>
    <property type="match status" value="1"/>
</dbReference>
<evidence type="ECO:0000256" key="3">
    <source>
        <dbReference type="ARBA" id="ARBA00022989"/>
    </source>
</evidence>
<proteinExistence type="predicted"/>
<dbReference type="SUPFAM" id="SSF51735">
    <property type="entry name" value="NAD(P)-binding Rossmann-fold domains"/>
    <property type="match status" value="1"/>
</dbReference>
<evidence type="ECO:0000256" key="2">
    <source>
        <dbReference type="ARBA" id="ARBA00022692"/>
    </source>
</evidence>
<reference evidence="7 8" key="1">
    <citation type="journal article" date="2020" name="ISME J.">
        <title>Uncovering the hidden diversity of litter-decomposition mechanisms in mushroom-forming fungi.</title>
        <authorList>
            <person name="Floudas D."/>
            <person name="Bentzer J."/>
            <person name="Ahren D."/>
            <person name="Johansson T."/>
            <person name="Persson P."/>
            <person name="Tunlid A."/>
        </authorList>
    </citation>
    <scope>NUCLEOTIDE SEQUENCE [LARGE SCALE GENOMIC DNA]</scope>
    <source>
        <strain evidence="7 8">CBS 291.85</strain>
    </source>
</reference>
<feature type="transmembrane region" description="Helical" evidence="5">
    <location>
        <begin position="394"/>
        <end position="414"/>
    </location>
</feature>
<dbReference type="Gene3D" id="3.40.50.720">
    <property type="entry name" value="NAD(P)-binding Rossmann-like Domain"/>
    <property type="match status" value="1"/>
</dbReference>
<dbReference type="InterPro" id="IPR003781">
    <property type="entry name" value="CoA-bd"/>
</dbReference>
<dbReference type="PANTHER" id="PTHR23502:SF134">
    <property type="entry name" value="MAJOR FACILITATOR SUPERFAMILY (MFS) PROFILE DOMAIN-CONTAINING PROTEIN-RELATED"/>
    <property type="match status" value="1"/>
</dbReference>
<feature type="transmembrane region" description="Helical" evidence="5">
    <location>
        <begin position="421"/>
        <end position="446"/>
    </location>
</feature>
<dbReference type="Gene3D" id="1.20.1250.20">
    <property type="entry name" value="MFS general substrate transporter like domains"/>
    <property type="match status" value="1"/>
</dbReference>
<feature type="transmembrane region" description="Helical" evidence="5">
    <location>
        <begin position="196"/>
        <end position="218"/>
    </location>
</feature>
<dbReference type="FunFam" id="1.20.1250.20:FF:000082">
    <property type="entry name" value="MFS multidrug transporter, putative"/>
    <property type="match status" value="1"/>
</dbReference>
<evidence type="ECO:0000313" key="8">
    <source>
        <dbReference type="Proteomes" id="UP000559256"/>
    </source>
</evidence>
<feature type="transmembrane region" description="Helical" evidence="5">
    <location>
        <begin position="169"/>
        <end position="190"/>
    </location>
</feature>
<keyword evidence="8" id="KW-1185">Reference proteome</keyword>
<keyword evidence="3 5" id="KW-1133">Transmembrane helix</keyword>
<organism evidence="7 8">
    <name type="scientific">Tetrapyrgos nigripes</name>
    <dbReference type="NCBI Taxonomy" id="182062"/>
    <lineage>
        <taxon>Eukaryota</taxon>
        <taxon>Fungi</taxon>
        <taxon>Dikarya</taxon>
        <taxon>Basidiomycota</taxon>
        <taxon>Agaricomycotina</taxon>
        <taxon>Agaricomycetes</taxon>
        <taxon>Agaricomycetidae</taxon>
        <taxon>Agaricales</taxon>
        <taxon>Marasmiineae</taxon>
        <taxon>Marasmiaceae</taxon>
        <taxon>Tetrapyrgos</taxon>
    </lineage>
</organism>
<dbReference type="Pfam" id="PF13380">
    <property type="entry name" value="CoA_binding_2"/>
    <property type="match status" value="1"/>
</dbReference>
<dbReference type="InterPro" id="IPR020846">
    <property type="entry name" value="MFS_dom"/>
</dbReference>
<gene>
    <name evidence="7" type="ORF">D9758_006075</name>
</gene>
<protein>
    <recommendedName>
        <fullName evidence="6">Major facilitator superfamily (MFS) profile domain-containing protein</fullName>
    </recommendedName>
</protein>
<evidence type="ECO:0000256" key="5">
    <source>
        <dbReference type="SAM" id="Phobius"/>
    </source>
</evidence>